<evidence type="ECO:0000256" key="1">
    <source>
        <dbReference type="SAM" id="MobiDB-lite"/>
    </source>
</evidence>
<feature type="region of interest" description="Disordered" evidence="1">
    <location>
        <begin position="199"/>
        <end position="259"/>
    </location>
</feature>
<dbReference type="STRING" id="6239.E02H4.2a.1"/>
<dbReference type="InParanoid" id="A0A3B1E509"/>
<dbReference type="Proteomes" id="UP000001940">
    <property type="component" value="Chromosome X"/>
</dbReference>
<feature type="compositionally biased region" description="Polar residues" evidence="1">
    <location>
        <begin position="227"/>
        <end position="246"/>
    </location>
</feature>
<gene>
    <name evidence="2" type="ORF">CELE_E02H4.2</name>
    <name evidence="2 4" type="ORF">E02H4.2</name>
</gene>
<dbReference type="AGR" id="WB:WBGene00008460"/>
<reference evidence="2 3" key="1">
    <citation type="journal article" date="1998" name="Science">
        <title>Genome sequence of the nematode C. elegans: a platform for investigating biology.</title>
        <authorList>
            <consortium name="The C. elegans sequencing consortium"/>
            <person name="Sulson J.E."/>
            <person name="Waterston R."/>
        </authorList>
    </citation>
    <scope>NUCLEOTIDE SEQUENCE [LARGE SCALE GENOMIC DNA]</scope>
    <source>
        <strain evidence="2 3">Bristol N2</strain>
    </source>
</reference>
<evidence type="ECO:0000313" key="2">
    <source>
        <dbReference type="EMBL" id="VAY52608.1"/>
    </source>
</evidence>
<keyword evidence="3" id="KW-1185">Reference proteome</keyword>
<feature type="compositionally biased region" description="Low complexity" evidence="1">
    <location>
        <begin position="534"/>
        <end position="549"/>
    </location>
</feature>
<dbReference type="EMBL" id="BX284606">
    <property type="protein sequence ID" value="VAY52608.1"/>
    <property type="molecule type" value="Genomic_DNA"/>
</dbReference>
<protein>
    <submittedName>
        <fullName evidence="2">MIF4G domain-containing protein</fullName>
    </submittedName>
</protein>
<dbReference type="Bgee" id="WBGene00008460">
    <property type="expression patterns" value="Expressed in adult organism and 1 other cell type or tissue"/>
</dbReference>
<organism evidence="2 3">
    <name type="scientific">Caenorhabditis elegans</name>
    <dbReference type="NCBI Taxonomy" id="6239"/>
    <lineage>
        <taxon>Eukaryota</taxon>
        <taxon>Metazoa</taxon>
        <taxon>Ecdysozoa</taxon>
        <taxon>Nematoda</taxon>
        <taxon>Chromadorea</taxon>
        <taxon>Rhabditida</taxon>
        <taxon>Rhabditina</taxon>
        <taxon>Rhabditomorpha</taxon>
        <taxon>Rhabditoidea</taxon>
        <taxon>Rhabditidae</taxon>
        <taxon>Peloderinae</taxon>
        <taxon>Caenorhabditis</taxon>
    </lineage>
</organism>
<dbReference type="AlphaFoldDB" id="A0A3B1E509"/>
<sequence>MEANSNRISFVNPTQTPQYGLNEEFKGDPQSTIKSPETRLPAKYERFAPQMTTYYTFPPANPAFFSQPMYPQSSWIPETQNPLVYFQGAPVVQDYSTFSSAPYPSQPPNNWNVQNFTSYQYANQNHPAQLPHQKYYNSEQYALQSQPCNQYQMNKLCCVSPPYQYQPRTPNAQSSPNLKDLNYLDHLTPFLFPPDITSQYRKHNCRGNNRNSKTSNFRRNDRKNQHGHNQNRSNQVSRQHLPNNNASSSSSSSGVVSELPLSPNKTELKIVISHGNETVCVLKTKDIDGCNAQQLSNVVEIPMVLAPSLSIQSTDSFNSAYEDAEESLIQPQTKKNEGDAYGKYNSTLTNCQTRNQSEKMKSSQCLIADVAENESPNETGPAEFNIFCTVPEQSSKRSEPDVIVSAAKSVTEVENTILAEHDTATAENFSNNDEPILLSVTNLHDETNNKSIDVSLNHPLPPSTETGVVSGKVSQLEAPISTIVQETIRILAERNLLRDINDFHQEIHLNVMQENIGQSLDHAAIENEEHPETESSFESSSGSSNPSVPIEIDQKMQFNKNNPWEKLEQYTPPSIIIVSCADSSQSPHKASTLKNPGYGCCSGIGKKSKYNKKVDKKEVLHLTNFQLN</sequence>
<name>A0A3B1E509_CAEEL</name>
<accession>A0A3B1E509</accession>
<evidence type="ECO:0000313" key="4">
    <source>
        <dbReference type="WormBase" id="E02H4.2a"/>
    </source>
</evidence>
<proteinExistence type="predicted"/>
<feature type="region of interest" description="Disordered" evidence="1">
    <location>
        <begin position="527"/>
        <end position="549"/>
    </location>
</feature>
<feature type="compositionally biased region" description="Polar residues" evidence="1">
    <location>
        <begin position="206"/>
        <end position="217"/>
    </location>
</feature>
<dbReference type="WormBase" id="E02H4.2a">
    <property type="protein sequence ID" value="CE52788"/>
    <property type="gene ID" value="WBGene00008460"/>
</dbReference>
<evidence type="ECO:0000313" key="3">
    <source>
        <dbReference type="Proteomes" id="UP000001940"/>
    </source>
</evidence>